<evidence type="ECO:0000313" key="3">
    <source>
        <dbReference type="Proteomes" id="UP000019141"/>
    </source>
</evidence>
<reference evidence="2 3" key="1">
    <citation type="journal article" date="2014" name="Nature">
        <title>An environmental bacterial taxon with a large and distinct metabolic repertoire.</title>
        <authorList>
            <person name="Wilson M.C."/>
            <person name="Mori T."/>
            <person name="Ruckert C."/>
            <person name="Uria A.R."/>
            <person name="Helf M.J."/>
            <person name="Takada K."/>
            <person name="Gernert C."/>
            <person name="Steffens U.A."/>
            <person name="Heycke N."/>
            <person name="Schmitt S."/>
            <person name="Rinke C."/>
            <person name="Helfrich E.J."/>
            <person name="Brachmann A.O."/>
            <person name="Gurgui C."/>
            <person name="Wakimoto T."/>
            <person name="Kracht M."/>
            <person name="Crusemann M."/>
            <person name="Hentschel U."/>
            <person name="Abe I."/>
            <person name="Matsunaga S."/>
            <person name="Kalinowski J."/>
            <person name="Takeyama H."/>
            <person name="Piel J."/>
        </authorList>
    </citation>
    <scope>NUCLEOTIDE SEQUENCE [LARGE SCALE GENOMIC DNA]</scope>
    <source>
        <strain evidence="3">TSY1</strain>
    </source>
</reference>
<dbReference type="AlphaFoldDB" id="W4L8C6"/>
<dbReference type="GO" id="GO:0003677">
    <property type="term" value="F:DNA binding"/>
    <property type="evidence" value="ECO:0007669"/>
    <property type="project" value="InterPro"/>
</dbReference>
<proteinExistence type="predicted"/>
<dbReference type="NCBIfam" id="TIGR01764">
    <property type="entry name" value="excise"/>
    <property type="match status" value="1"/>
</dbReference>
<organism evidence="2 3">
    <name type="scientific">Entotheonella factor</name>
    <dbReference type="NCBI Taxonomy" id="1429438"/>
    <lineage>
        <taxon>Bacteria</taxon>
        <taxon>Pseudomonadati</taxon>
        <taxon>Nitrospinota/Tectimicrobiota group</taxon>
        <taxon>Candidatus Tectimicrobiota</taxon>
        <taxon>Candidatus Entotheonellia</taxon>
        <taxon>Candidatus Entotheonellales</taxon>
        <taxon>Candidatus Entotheonellaceae</taxon>
        <taxon>Candidatus Entotheonella</taxon>
    </lineage>
</organism>
<dbReference type="Proteomes" id="UP000019141">
    <property type="component" value="Unassembled WGS sequence"/>
</dbReference>
<dbReference type="InterPro" id="IPR036388">
    <property type="entry name" value="WH-like_DNA-bd_sf"/>
</dbReference>
<dbReference type="InterPro" id="IPR009061">
    <property type="entry name" value="DNA-bd_dom_put_sf"/>
</dbReference>
<dbReference type="SUPFAM" id="SSF46955">
    <property type="entry name" value="Putative DNA-binding domain"/>
    <property type="match status" value="1"/>
</dbReference>
<name>W4L8C6_ENTF1</name>
<evidence type="ECO:0000259" key="1">
    <source>
        <dbReference type="Pfam" id="PF12728"/>
    </source>
</evidence>
<dbReference type="InterPro" id="IPR041657">
    <property type="entry name" value="HTH_17"/>
</dbReference>
<keyword evidence="3" id="KW-1185">Reference proteome</keyword>
<dbReference type="EMBL" id="AZHW01001084">
    <property type="protein sequence ID" value="ETW94313.1"/>
    <property type="molecule type" value="Genomic_DNA"/>
</dbReference>
<dbReference type="Gene3D" id="1.10.10.10">
    <property type="entry name" value="Winged helix-like DNA-binding domain superfamily/Winged helix DNA-binding domain"/>
    <property type="match status" value="1"/>
</dbReference>
<dbReference type="Pfam" id="PF12728">
    <property type="entry name" value="HTH_17"/>
    <property type="match status" value="1"/>
</dbReference>
<protein>
    <recommendedName>
        <fullName evidence="1">Helix-turn-helix domain-containing protein</fullName>
    </recommendedName>
</protein>
<comment type="caution">
    <text evidence="2">The sequence shown here is derived from an EMBL/GenBank/DDBJ whole genome shotgun (WGS) entry which is preliminary data.</text>
</comment>
<feature type="domain" description="Helix-turn-helix" evidence="1">
    <location>
        <begin position="5"/>
        <end position="53"/>
    </location>
</feature>
<dbReference type="InterPro" id="IPR010093">
    <property type="entry name" value="SinI_DNA-bd"/>
</dbReference>
<accession>W4L8C6</accession>
<gene>
    <name evidence="2" type="ORF">ETSY1_35435</name>
</gene>
<dbReference type="HOGENOM" id="CLU_140176_10_3_7"/>
<evidence type="ECO:0000313" key="2">
    <source>
        <dbReference type="EMBL" id="ETW94313.1"/>
    </source>
</evidence>
<sequence length="65" mass="7594">MKKKFLTALEVAEYLQIHIDTVYTLVQKGDLPGAKIGKQWRFDAAEIQRWFTTKAQQQQEPQDDV</sequence>